<gene>
    <name evidence="8" type="primary">ddmA1</name>
    <name evidence="8" type="ORF">AFCDBAGC_1509</name>
</gene>
<dbReference type="Pfam" id="PF07992">
    <property type="entry name" value="Pyr_redox_2"/>
    <property type="match status" value="1"/>
</dbReference>
<dbReference type="InterPro" id="IPR016156">
    <property type="entry name" value="FAD/NAD-linked_Rdtase_dimer_sf"/>
</dbReference>
<dbReference type="InterPro" id="IPR036188">
    <property type="entry name" value="FAD/NAD-bd_sf"/>
</dbReference>
<sequence>MSGVDTPGMIVVGASLAGLHGAEALRLNGYRGRITIVGDEPHRPYDRPPLSKHVLSGELAADATELPQRADLDARWMLGQAVIGLDRHAHTIGLADGAVLAYDKLLVTTGARARPWPVESGGTLGNIFTLRGRDDAARLRAALVAGPSRILIVGAGLIGCEAASCCRSLGLPVTLIDPNLTPLARSLGTWVGGVIADCLKDAGVTYRPNAQVLRFEGDATGRVVRAHLADEHVVEADLVIVALGAVRETGWLKAAGLMADASGLTCDAACRTLDADGAPCPDIYAAGDVARWPISLYGDRLISVEHWGNAVAQGGHAARNMLAPADDQRPYDHLPAFWSSQFGINIKAVGLSEGADTVAIVHGSRASRRFLAVYGREGRSISAVSFDQARWLPAYAEAIRIGGAFPPIRDASDQDRIVSGLPGFPPPRRVSGSQVSGSQVSGSHVSRSDEARHA</sequence>
<dbReference type="PRINTS" id="PR00368">
    <property type="entry name" value="FADPNR"/>
</dbReference>
<comment type="cofactor">
    <cofactor evidence="1">
        <name>FAD</name>
        <dbReference type="ChEBI" id="CHEBI:57692"/>
    </cofactor>
</comment>
<organism evidence="8 9">
    <name type="scientific">Methylobacterium cerastii</name>
    <dbReference type="NCBI Taxonomy" id="932741"/>
    <lineage>
        <taxon>Bacteria</taxon>
        <taxon>Pseudomonadati</taxon>
        <taxon>Pseudomonadota</taxon>
        <taxon>Alphaproteobacteria</taxon>
        <taxon>Hyphomicrobiales</taxon>
        <taxon>Methylobacteriaceae</taxon>
        <taxon>Methylobacterium</taxon>
    </lineage>
</organism>
<proteinExistence type="predicted"/>
<dbReference type="SUPFAM" id="SSF55424">
    <property type="entry name" value="FAD/NAD-linked reductases, dimerisation (C-terminal) domain"/>
    <property type="match status" value="1"/>
</dbReference>
<keyword evidence="3" id="KW-0274">FAD</keyword>
<evidence type="ECO:0000313" key="8">
    <source>
        <dbReference type="EMBL" id="GJD43657.1"/>
    </source>
</evidence>
<dbReference type="PRINTS" id="PR00411">
    <property type="entry name" value="PNDRDTASEI"/>
</dbReference>
<evidence type="ECO:0000259" key="7">
    <source>
        <dbReference type="Pfam" id="PF14759"/>
    </source>
</evidence>
<dbReference type="SUPFAM" id="SSF51905">
    <property type="entry name" value="FAD/NAD(P)-binding domain"/>
    <property type="match status" value="1"/>
</dbReference>
<dbReference type="InterPro" id="IPR050446">
    <property type="entry name" value="FAD-oxidoreductase/Apoptosis"/>
</dbReference>
<keyword evidence="9" id="KW-1185">Reference proteome</keyword>
<comment type="caution">
    <text evidence="8">The sequence shown here is derived from an EMBL/GenBank/DDBJ whole genome shotgun (WGS) entry which is preliminary data.</text>
</comment>
<keyword evidence="2" id="KW-0285">Flavoprotein</keyword>
<evidence type="ECO:0000256" key="4">
    <source>
        <dbReference type="ARBA" id="ARBA00023002"/>
    </source>
</evidence>
<feature type="domain" description="FAD/NAD(P)-binding" evidence="6">
    <location>
        <begin position="10"/>
        <end position="314"/>
    </location>
</feature>
<accession>A0ABQ4QFH5</accession>
<evidence type="ECO:0000256" key="2">
    <source>
        <dbReference type="ARBA" id="ARBA00022630"/>
    </source>
</evidence>
<feature type="region of interest" description="Disordered" evidence="5">
    <location>
        <begin position="416"/>
        <end position="454"/>
    </location>
</feature>
<dbReference type="Gene3D" id="3.30.390.30">
    <property type="match status" value="1"/>
</dbReference>
<keyword evidence="4" id="KW-0560">Oxidoreductase</keyword>
<evidence type="ECO:0000256" key="3">
    <source>
        <dbReference type="ARBA" id="ARBA00022827"/>
    </source>
</evidence>
<dbReference type="Pfam" id="PF14759">
    <property type="entry name" value="Reductase_C"/>
    <property type="match status" value="1"/>
</dbReference>
<reference evidence="8 9" key="1">
    <citation type="journal article" date="2021" name="Front. Microbiol.">
        <title>Comprehensive Comparative Genomics and Phenotyping of Methylobacterium Species.</title>
        <authorList>
            <person name="Alessa O."/>
            <person name="Ogura Y."/>
            <person name="Fujitani Y."/>
            <person name="Takami H."/>
            <person name="Hayashi T."/>
            <person name="Sahin N."/>
            <person name="Tani A."/>
        </authorList>
    </citation>
    <scope>NUCLEOTIDE SEQUENCE [LARGE SCALE GENOMIC DNA]</scope>
    <source>
        <strain evidence="8 9">DSM 23679</strain>
    </source>
</reference>
<feature type="compositionally biased region" description="Low complexity" evidence="5">
    <location>
        <begin position="429"/>
        <end position="445"/>
    </location>
</feature>
<dbReference type="InterPro" id="IPR028202">
    <property type="entry name" value="Reductase_C"/>
</dbReference>
<evidence type="ECO:0000313" key="9">
    <source>
        <dbReference type="Proteomes" id="UP001055117"/>
    </source>
</evidence>
<evidence type="ECO:0000259" key="6">
    <source>
        <dbReference type="Pfam" id="PF07992"/>
    </source>
</evidence>
<evidence type="ECO:0000256" key="5">
    <source>
        <dbReference type="SAM" id="MobiDB-lite"/>
    </source>
</evidence>
<dbReference type="PANTHER" id="PTHR43557:SF2">
    <property type="entry name" value="RIESKE DOMAIN-CONTAINING PROTEIN-RELATED"/>
    <property type="match status" value="1"/>
</dbReference>
<dbReference type="EMBL" id="BPQG01000020">
    <property type="protein sequence ID" value="GJD43657.1"/>
    <property type="molecule type" value="Genomic_DNA"/>
</dbReference>
<evidence type="ECO:0000256" key="1">
    <source>
        <dbReference type="ARBA" id="ARBA00001974"/>
    </source>
</evidence>
<dbReference type="PANTHER" id="PTHR43557">
    <property type="entry name" value="APOPTOSIS-INDUCING FACTOR 1"/>
    <property type="match status" value="1"/>
</dbReference>
<protein>
    <submittedName>
        <fullName evidence="8">Dicamba O-demethylase 1, ferredoxin reductase component</fullName>
    </submittedName>
</protein>
<name>A0ABQ4QFH5_9HYPH</name>
<dbReference type="Proteomes" id="UP001055117">
    <property type="component" value="Unassembled WGS sequence"/>
</dbReference>
<dbReference type="InterPro" id="IPR023753">
    <property type="entry name" value="FAD/NAD-binding_dom"/>
</dbReference>
<feature type="domain" description="Reductase C-terminal" evidence="7">
    <location>
        <begin position="337"/>
        <end position="403"/>
    </location>
</feature>
<dbReference type="Gene3D" id="3.50.50.60">
    <property type="entry name" value="FAD/NAD(P)-binding domain"/>
    <property type="match status" value="2"/>
</dbReference>